<dbReference type="AlphaFoldDB" id="A0A2P9AR72"/>
<reference evidence="3" key="1">
    <citation type="submission" date="2016-12" db="EMBL/GenBank/DDBJ databases">
        <authorList>
            <person name="Brunel B."/>
        </authorList>
    </citation>
    <scope>NUCLEOTIDE SEQUENCE [LARGE SCALE GENOMIC DNA]</scope>
</reference>
<protein>
    <submittedName>
        <fullName evidence="2">Uncharacterized protein</fullName>
    </submittedName>
</protein>
<keyword evidence="3" id="KW-1185">Reference proteome</keyword>
<dbReference type="EMBL" id="FUIG01000044">
    <property type="protein sequence ID" value="SJM33644.1"/>
    <property type="molecule type" value="Genomic_DNA"/>
</dbReference>
<accession>A0A2P9AR72</accession>
<feature type="region of interest" description="Disordered" evidence="1">
    <location>
        <begin position="55"/>
        <end position="97"/>
    </location>
</feature>
<name>A0A2P9AR72_9HYPH</name>
<organism evidence="2 3">
    <name type="scientific">Mesorhizobium delmotii</name>
    <dbReference type="NCBI Taxonomy" id="1631247"/>
    <lineage>
        <taxon>Bacteria</taxon>
        <taxon>Pseudomonadati</taxon>
        <taxon>Pseudomonadota</taxon>
        <taxon>Alphaproteobacteria</taxon>
        <taxon>Hyphomicrobiales</taxon>
        <taxon>Phyllobacteriaceae</taxon>
        <taxon>Mesorhizobium</taxon>
    </lineage>
</organism>
<proteinExistence type="predicted"/>
<evidence type="ECO:0000313" key="2">
    <source>
        <dbReference type="EMBL" id="SJM33644.1"/>
    </source>
</evidence>
<dbReference type="Proteomes" id="UP000245698">
    <property type="component" value="Unassembled WGS sequence"/>
</dbReference>
<gene>
    <name evidence="2" type="ORF">BQ8482_360045</name>
</gene>
<evidence type="ECO:0000313" key="3">
    <source>
        <dbReference type="Proteomes" id="UP000245698"/>
    </source>
</evidence>
<sequence>MTALPELRSKARRLIPDMVNSPLHFMAGWQIGIVNTGRPLAQFLSGWVALSSALQPGRPPGSGLSRTCSIDQFPSDVEREKPSPLRKFTRARPNSGP</sequence>
<evidence type="ECO:0000256" key="1">
    <source>
        <dbReference type="SAM" id="MobiDB-lite"/>
    </source>
</evidence>